<gene>
    <name evidence="7" type="ORF">UFOPK3770_00804</name>
</gene>
<evidence type="ECO:0000256" key="5">
    <source>
        <dbReference type="ARBA" id="ARBA00023136"/>
    </source>
</evidence>
<dbReference type="InterPro" id="IPR011701">
    <property type="entry name" value="MFS"/>
</dbReference>
<feature type="transmembrane region" description="Helical" evidence="6">
    <location>
        <begin position="146"/>
        <end position="164"/>
    </location>
</feature>
<evidence type="ECO:0000256" key="3">
    <source>
        <dbReference type="ARBA" id="ARBA00022692"/>
    </source>
</evidence>
<dbReference type="EMBL" id="CAESAJ010000080">
    <property type="protein sequence ID" value="CAB4339059.1"/>
    <property type="molecule type" value="Genomic_DNA"/>
</dbReference>
<reference evidence="7" key="1">
    <citation type="submission" date="2020-05" db="EMBL/GenBank/DDBJ databases">
        <authorList>
            <person name="Chiriac C."/>
            <person name="Salcher M."/>
            <person name="Ghai R."/>
            <person name="Kavagutti S V."/>
        </authorList>
    </citation>
    <scope>NUCLEOTIDE SEQUENCE</scope>
</reference>
<feature type="transmembrane region" description="Helical" evidence="6">
    <location>
        <begin position="80"/>
        <end position="96"/>
    </location>
</feature>
<dbReference type="PANTHER" id="PTHR23513">
    <property type="entry name" value="INTEGRAL MEMBRANE EFFLUX PROTEIN-RELATED"/>
    <property type="match status" value="1"/>
</dbReference>
<dbReference type="Pfam" id="PF07690">
    <property type="entry name" value="MFS_1"/>
    <property type="match status" value="1"/>
</dbReference>
<dbReference type="SUPFAM" id="SSF103473">
    <property type="entry name" value="MFS general substrate transporter"/>
    <property type="match status" value="1"/>
</dbReference>
<evidence type="ECO:0000256" key="4">
    <source>
        <dbReference type="ARBA" id="ARBA00022989"/>
    </source>
</evidence>
<sequence>MRDDLIHGWREFISRKWVVAIVAGYSIIAMLFESALAVVGPYHAKESLGGPQPWSWIMAALCVGSVLGVVVTVKFRPRRPLFAGLVAQIGMVAWFASLGVTYWIPALVLTGFLCGFALDFFMVLWQTAMQSNIPRESLSRVVSYDAFGSLFFAPLGVLIAGPIAHRLGTLNTFTVFAIVTFVVLIAMLLVPEVRNLKGQQLTEESAQ</sequence>
<feature type="transmembrane region" description="Helical" evidence="6">
    <location>
        <begin position="170"/>
        <end position="190"/>
    </location>
</feature>
<organism evidence="7">
    <name type="scientific">freshwater metagenome</name>
    <dbReference type="NCBI Taxonomy" id="449393"/>
    <lineage>
        <taxon>unclassified sequences</taxon>
        <taxon>metagenomes</taxon>
        <taxon>ecological metagenomes</taxon>
    </lineage>
</organism>
<dbReference type="InterPro" id="IPR036259">
    <property type="entry name" value="MFS_trans_sf"/>
</dbReference>
<evidence type="ECO:0000256" key="2">
    <source>
        <dbReference type="ARBA" id="ARBA00022475"/>
    </source>
</evidence>
<accession>A0A6J5ZEH9</accession>
<keyword evidence="4 6" id="KW-1133">Transmembrane helix</keyword>
<evidence type="ECO:0000313" key="7">
    <source>
        <dbReference type="EMBL" id="CAB4339059.1"/>
    </source>
</evidence>
<evidence type="ECO:0000256" key="6">
    <source>
        <dbReference type="SAM" id="Phobius"/>
    </source>
</evidence>
<name>A0A6J5ZEH9_9ZZZZ</name>
<dbReference type="GO" id="GO:0022857">
    <property type="term" value="F:transmembrane transporter activity"/>
    <property type="evidence" value="ECO:0007669"/>
    <property type="project" value="InterPro"/>
</dbReference>
<proteinExistence type="predicted"/>
<keyword evidence="3 6" id="KW-0812">Transmembrane</keyword>
<keyword evidence="5 6" id="KW-0472">Membrane</keyword>
<comment type="subcellular location">
    <subcellularLocation>
        <location evidence="1">Cell membrane</location>
        <topology evidence="1">Multi-pass membrane protein</topology>
    </subcellularLocation>
</comment>
<dbReference type="Gene3D" id="1.20.1250.20">
    <property type="entry name" value="MFS general substrate transporter like domains"/>
    <property type="match status" value="1"/>
</dbReference>
<dbReference type="GO" id="GO:0005886">
    <property type="term" value="C:plasma membrane"/>
    <property type="evidence" value="ECO:0007669"/>
    <property type="project" value="UniProtKB-SubCell"/>
</dbReference>
<keyword evidence="2" id="KW-1003">Cell membrane</keyword>
<feature type="transmembrane region" description="Helical" evidence="6">
    <location>
        <begin position="17"/>
        <end position="42"/>
    </location>
</feature>
<dbReference type="PANTHER" id="PTHR23513:SF11">
    <property type="entry name" value="STAPHYLOFERRIN A TRANSPORTER"/>
    <property type="match status" value="1"/>
</dbReference>
<feature type="transmembrane region" description="Helical" evidence="6">
    <location>
        <begin position="54"/>
        <end position="73"/>
    </location>
</feature>
<evidence type="ECO:0000256" key="1">
    <source>
        <dbReference type="ARBA" id="ARBA00004651"/>
    </source>
</evidence>
<dbReference type="AlphaFoldDB" id="A0A6J5ZEH9"/>
<protein>
    <submittedName>
        <fullName evidence="7">Unannotated protein</fullName>
    </submittedName>
</protein>
<feature type="transmembrane region" description="Helical" evidence="6">
    <location>
        <begin position="102"/>
        <end position="125"/>
    </location>
</feature>